<dbReference type="InterPro" id="IPR029016">
    <property type="entry name" value="GAF-like_dom_sf"/>
</dbReference>
<name>A0ABX9QM79_9BACT</name>
<evidence type="ECO:0000256" key="6">
    <source>
        <dbReference type="PROSITE-ProRule" id="PRU00169"/>
    </source>
</evidence>
<dbReference type="Proteomes" id="UP000278907">
    <property type="component" value="Unassembled WGS sequence"/>
</dbReference>
<feature type="region of interest" description="Disordered" evidence="8">
    <location>
        <begin position="634"/>
        <end position="657"/>
    </location>
</feature>
<dbReference type="Pfam" id="PF02518">
    <property type="entry name" value="HATPase_c"/>
    <property type="match status" value="2"/>
</dbReference>
<proteinExistence type="predicted"/>
<evidence type="ECO:0000256" key="8">
    <source>
        <dbReference type="SAM" id="MobiDB-lite"/>
    </source>
</evidence>
<evidence type="ECO:0000256" key="4">
    <source>
        <dbReference type="ARBA" id="ARBA00022679"/>
    </source>
</evidence>
<dbReference type="SMART" id="SM00448">
    <property type="entry name" value="REC"/>
    <property type="match status" value="1"/>
</dbReference>
<dbReference type="Pfam" id="PF00512">
    <property type="entry name" value="HisKA"/>
    <property type="match status" value="2"/>
</dbReference>
<dbReference type="InterPro" id="IPR003018">
    <property type="entry name" value="GAF"/>
</dbReference>
<feature type="coiled-coil region" evidence="7">
    <location>
        <begin position="784"/>
        <end position="813"/>
    </location>
</feature>
<dbReference type="Gene3D" id="3.30.565.10">
    <property type="entry name" value="Histidine kinase-like ATPase, C-terminal domain"/>
    <property type="match status" value="2"/>
</dbReference>
<evidence type="ECO:0000256" key="3">
    <source>
        <dbReference type="ARBA" id="ARBA00022553"/>
    </source>
</evidence>
<reference evidence="11 12" key="1">
    <citation type="submission" date="2018-09" db="EMBL/GenBank/DDBJ databases">
        <authorList>
            <person name="Livingstone P.G."/>
            <person name="Whitworth D.E."/>
        </authorList>
    </citation>
    <scope>NUCLEOTIDE SEQUENCE [LARGE SCALE GENOMIC DNA]</scope>
    <source>
        <strain evidence="11 12">CA031B</strain>
    </source>
</reference>
<sequence>MRDSSTPRSTNAILVTSYPRTYTFSRMSALPRKLEWLAGGGEMSTLIASLDWSKSPLGPIESWPQSLRTTVSLCLASNFPINIIWGDGHSQIYNDGYRGVCGAVHPRALGESYRVTWASAWPAIGEPFERALAGETSYLENQRMFLERNGYPEETFFTFSSSPIRDEFGKVVGIFHPVTETTSTMLAQRRTRALRDVADRAGQALVFDEACDLLLATLGEYAFDLPFALLYVTTPDGTQARLRGTRGTQAGGALAPEVLRLVDGDGESGWPLARAARSGRVEPVTDLEARFGRVPAGPYPEPLGTAFVLPVRVAGVEVPLGFLVVGTSQRLPLDESYRTFVEMLGGAASAALGNARAYEAERRRAEALAEIDQAKTAFFSNVSHEFRTPLTLLLGPLEDLLAGRQGGLPGSVQDELRVVHRNALRLLKLVNALLDFSRIEAGRARASAEPTDLSSLTRDLASAFRSAVERAGMRLVVDAEPLGEPVLVDREMWEKIVLNLVSNAFKFTHAGEIRVELKREGGFARLSVQDTGIGIPESELGRVFQRFHRVQEAKGRTHEGSGIGLALVQDLAKLHGGSVEVRSAVGEGSTFFVRVPLGNAYWKGAPASDPGAQPPANPMRVDAFVEESLRWVEEPAPGAPTPQAPLHDASENGPRADAPVAARLPHEEVVGGVRPRVLLADDNADMRDYVRRLLERRYRVTAVPNGAEALRSARESRPDLILSDVMMPVMDGIELVRQLRADEALRTLPVILLSARAGEEATASGLELGADDYLTKPFAARELLARVQAQLTMAAMRMRAAEQEAHAEDLAQQQQWLEAVLDRLPTPTLLVNPDSRQFTFANHAAQELADGDFPSRLDDTEHGRAFRLTDEAEAPFNLARALDAPVRDLEAVGHAPGGRLHLVVDSDFVPAIGQQPSRTILTLRDISRLKQVERELKVLLGARDEFLSIASHELKTPITSLRMQLQMTERSVKPDEGRMPSPEKLAKAMRVSLLQVDRLTGLVDDLLDVARIRTGTLDLLFQEVDLTQLISDVLERLSGQLAQAGCQVRLEVPPVLVGTWDGRRLEQVLTNLLSNAVKYAPGTPLEVRLEEQGDQVRLEVSDQGPGVPQAQRESIFDRFDRGLASRNAGGLGLGLFISKQIVVAHGGRISVEAGPEGGACFVVLLPRDAASARPPERATARESRA</sequence>
<gene>
    <name evidence="11" type="ORF">D7Y13_08865</name>
</gene>
<dbReference type="InterPro" id="IPR036097">
    <property type="entry name" value="HisK_dim/P_sf"/>
</dbReference>
<dbReference type="InterPro" id="IPR011006">
    <property type="entry name" value="CheY-like_superfamily"/>
</dbReference>
<dbReference type="EMBL" id="RAWI01000046">
    <property type="protein sequence ID" value="RKI12751.1"/>
    <property type="molecule type" value="Genomic_DNA"/>
</dbReference>
<dbReference type="InterPro" id="IPR036890">
    <property type="entry name" value="HATPase_C_sf"/>
</dbReference>
<dbReference type="CDD" id="cd00082">
    <property type="entry name" value="HisKA"/>
    <property type="match status" value="2"/>
</dbReference>
<evidence type="ECO:0000259" key="10">
    <source>
        <dbReference type="PROSITE" id="PS50110"/>
    </source>
</evidence>
<dbReference type="CDD" id="cd17574">
    <property type="entry name" value="REC_OmpR"/>
    <property type="match status" value="1"/>
</dbReference>
<dbReference type="InterPro" id="IPR005467">
    <property type="entry name" value="His_kinase_dom"/>
</dbReference>
<dbReference type="SUPFAM" id="SSF55874">
    <property type="entry name" value="ATPase domain of HSP90 chaperone/DNA topoisomerase II/histidine kinase"/>
    <property type="match status" value="2"/>
</dbReference>
<dbReference type="SMART" id="SM00388">
    <property type="entry name" value="HisKA"/>
    <property type="match status" value="2"/>
</dbReference>
<evidence type="ECO:0000256" key="5">
    <source>
        <dbReference type="ARBA" id="ARBA00022777"/>
    </source>
</evidence>
<dbReference type="InterPro" id="IPR003594">
    <property type="entry name" value="HATPase_dom"/>
</dbReference>
<feature type="modified residue" description="4-aspartylphosphate" evidence="6">
    <location>
        <position position="724"/>
    </location>
</feature>
<dbReference type="Gene3D" id="3.30.450.40">
    <property type="match status" value="1"/>
</dbReference>
<feature type="domain" description="Histidine kinase" evidence="9">
    <location>
        <begin position="949"/>
        <end position="1169"/>
    </location>
</feature>
<keyword evidence="7" id="KW-0175">Coiled coil</keyword>
<dbReference type="CDD" id="cd16922">
    <property type="entry name" value="HATPase_EvgS-ArcB-TorS-like"/>
    <property type="match status" value="1"/>
</dbReference>
<dbReference type="InterPro" id="IPR004358">
    <property type="entry name" value="Sig_transdc_His_kin-like_C"/>
</dbReference>
<comment type="caution">
    <text evidence="11">The sequence shown here is derived from an EMBL/GenBank/DDBJ whole genome shotgun (WGS) entry which is preliminary data.</text>
</comment>
<keyword evidence="4" id="KW-0808">Transferase</keyword>
<dbReference type="PROSITE" id="PS50110">
    <property type="entry name" value="RESPONSE_REGULATORY"/>
    <property type="match status" value="1"/>
</dbReference>
<evidence type="ECO:0000313" key="12">
    <source>
        <dbReference type="Proteomes" id="UP000278907"/>
    </source>
</evidence>
<dbReference type="InterPro" id="IPR001789">
    <property type="entry name" value="Sig_transdc_resp-reg_receiver"/>
</dbReference>
<dbReference type="EC" id="2.7.13.3" evidence="2"/>
<dbReference type="SUPFAM" id="SSF55781">
    <property type="entry name" value="GAF domain-like"/>
    <property type="match status" value="1"/>
</dbReference>
<dbReference type="PANTHER" id="PTHR43547">
    <property type="entry name" value="TWO-COMPONENT HISTIDINE KINASE"/>
    <property type="match status" value="1"/>
</dbReference>
<feature type="domain" description="Response regulatory" evidence="10">
    <location>
        <begin position="676"/>
        <end position="791"/>
    </location>
</feature>
<dbReference type="PANTHER" id="PTHR43547:SF2">
    <property type="entry name" value="HYBRID SIGNAL TRANSDUCTION HISTIDINE KINASE C"/>
    <property type="match status" value="1"/>
</dbReference>
<evidence type="ECO:0000313" key="11">
    <source>
        <dbReference type="EMBL" id="RKI12751.1"/>
    </source>
</evidence>
<dbReference type="InterPro" id="IPR003661">
    <property type="entry name" value="HisK_dim/P_dom"/>
</dbReference>
<organism evidence="11 12">
    <name type="scientific">Corallococcus praedator</name>
    <dbReference type="NCBI Taxonomy" id="2316724"/>
    <lineage>
        <taxon>Bacteria</taxon>
        <taxon>Pseudomonadati</taxon>
        <taxon>Myxococcota</taxon>
        <taxon>Myxococcia</taxon>
        <taxon>Myxococcales</taxon>
        <taxon>Cystobacterineae</taxon>
        <taxon>Myxococcaceae</taxon>
        <taxon>Corallococcus</taxon>
    </lineage>
</organism>
<keyword evidence="3 6" id="KW-0597">Phosphoprotein</keyword>
<dbReference type="PRINTS" id="PR00344">
    <property type="entry name" value="BCTRLSENSOR"/>
</dbReference>
<dbReference type="SUPFAM" id="SSF47384">
    <property type="entry name" value="Homodimeric domain of signal transducing histidine kinase"/>
    <property type="match status" value="2"/>
</dbReference>
<comment type="catalytic activity">
    <reaction evidence="1">
        <text>ATP + protein L-histidine = ADP + protein N-phospho-L-histidine.</text>
        <dbReference type="EC" id="2.7.13.3"/>
    </reaction>
</comment>
<dbReference type="PROSITE" id="PS50109">
    <property type="entry name" value="HIS_KIN"/>
    <property type="match status" value="2"/>
</dbReference>
<evidence type="ECO:0000259" key="9">
    <source>
        <dbReference type="PROSITE" id="PS50109"/>
    </source>
</evidence>
<protein>
    <recommendedName>
        <fullName evidence="2">histidine kinase</fullName>
        <ecNumber evidence="2">2.7.13.3</ecNumber>
    </recommendedName>
</protein>
<evidence type="ECO:0000256" key="2">
    <source>
        <dbReference type="ARBA" id="ARBA00012438"/>
    </source>
</evidence>
<dbReference type="Pfam" id="PF13185">
    <property type="entry name" value="GAF_2"/>
    <property type="match status" value="1"/>
</dbReference>
<evidence type="ECO:0000256" key="1">
    <source>
        <dbReference type="ARBA" id="ARBA00000085"/>
    </source>
</evidence>
<dbReference type="CDD" id="cd00075">
    <property type="entry name" value="HATPase"/>
    <property type="match status" value="1"/>
</dbReference>
<keyword evidence="12" id="KW-1185">Reference proteome</keyword>
<accession>A0ABX9QM79</accession>
<evidence type="ECO:0000256" key="7">
    <source>
        <dbReference type="SAM" id="Coils"/>
    </source>
</evidence>
<dbReference type="Gene3D" id="3.30.450.20">
    <property type="entry name" value="PAS domain"/>
    <property type="match status" value="2"/>
</dbReference>
<dbReference type="Gene3D" id="1.10.287.130">
    <property type="match status" value="2"/>
</dbReference>
<dbReference type="SUPFAM" id="SSF52172">
    <property type="entry name" value="CheY-like"/>
    <property type="match status" value="1"/>
</dbReference>
<dbReference type="Pfam" id="PF00072">
    <property type="entry name" value="Response_reg"/>
    <property type="match status" value="1"/>
</dbReference>
<dbReference type="Gene3D" id="3.40.50.2300">
    <property type="match status" value="1"/>
</dbReference>
<dbReference type="SMART" id="SM00387">
    <property type="entry name" value="HATPase_c"/>
    <property type="match status" value="2"/>
</dbReference>
<keyword evidence="5" id="KW-0418">Kinase</keyword>
<feature type="domain" description="Histidine kinase" evidence="9">
    <location>
        <begin position="381"/>
        <end position="599"/>
    </location>
</feature>